<dbReference type="GO" id="GO:0005886">
    <property type="term" value="C:plasma membrane"/>
    <property type="evidence" value="ECO:0007669"/>
    <property type="project" value="UniProtKB-SubCell"/>
</dbReference>
<dbReference type="EMBL" id="PKGU01000001">
    <property type="protein sequence ID" value="PKZ16014.1"/>
    <property type="molecule type" value="Genomic_DNA"/>
</dbReference>
<dbReference type="Proteomes" id="UP000242263">
    <property type="component" value="Unassembled WGS sequence"/>
</dbReference>
<feature type="transmembrane region" description="Helical" evidence="12">
    <location>
        <begin position="21"/>
        <end position="43"/>
    </location>
</feature>
<evidence type="ECO:0000313" key="14">
    <source>
        <dbReference type="Proteomes" id="UP000242263"/>
    </source>
</evidence>
<evidence type="ECO:0000256" key="2">
    <source>
        <dbReference type="ARBA" id="ARBA00004805"/>
    </source>
</evidence>
<reference evidence="13 14" key="1">
    <citation type="submission" date="2017-12" db="EMBL/GenBank/DDBJ databases">
        <title>Phylogenetic diversity of female urinary microbiome.</title>
        <authorList>
            <person name="Thomas-White K."/>
            <person name="Wolfe A.J."/>
        </authorList>
    </citation>
    <scope>NUCLEOTIDE SEQUENCE [LARGE SCALE GENOMIC DNA]</scope>
    <source>
        <strain evidence="13 14">UMB0064</strain>
    </source>
</reference>
<feature type="active site" description="Proton acceptor" evidence="12">
    <location>
        <position position="90"/>
    </location>
</feature>
<comment type="catalytic activity">
    <reaction evidence="11 12">
        <text>a CDP-1,2-diacyl-sn-glycerol + 1D-myo-inositol 3-phosphate = a 1,2-diacyl-sn-glycero-3-phospho-(1D-myo-inositol-3-phosphate) + CMP + H(+)</text>
        <dbReference type="Rhea" id="RHEA:60504"/>
        <dbReference type="ChEBI" id="CHEBI:15378"/>
        <dbReference type="ChEBI" id="CHEBI:58088"/>
        <dbReference type="ChEBI" id="CHEBI:58332"/>
        <dbReference type="ChEBI" id="CHEBI:58401"/>
        <dbReference type="ChEBI" id="CHEBI:60377"/>
    </reaction>
</comment>
<keyword evidence="12 13" id="KW-0808">Transferase</keyword>
<keyword evidence="12" id="KW-0444">Lipid biosynthesis</keyword>
<evidence type="ECO:0000256" key="11">
    <source>
        <dbReference type="ARBA" id="ARBA00048865"/>
    </source>
</evidence>
<evidence type="ECO:0000256" key="6">
    <source>
        <dbReference type="ARBA" id="ARBA00022989"/>
    </source>
</evidence>
<feature type="binding site" evidence="12">
    <location>
        <position position="65"/>
    </location>
    <ligand>
        <name>Mg(2+)</name>
        <dbReference type="ChEBI" id="CHEBI:18420"/>
        <label>2</label>
    </ligand>
</feature>
<evidence type="ECO:0000256" key="1">
    <source>
        <dbReference type="ARBA" id="ARBA00004127"/>
    </source>
</evidence>
<feature type="binding site" evidence="12">
    <location>
        <position position="86"/>
    </location>
    <ligand>
        <name>Mg(2+)</name>
        <dbReference type="ChEBI" id="CHEBI:18420"/>
        <label>1</label>
    </ligand>
</feature>
<name>A0A2I1M7B3_9BIFI</name>
<comment type="caution">
    <text evidence="13">The sequence shown here is derived from an EMBL/GenBank/DDBJ whole genome shotgun (WGS) entry which is preliminary data.</text>
</comment>
<evidence type="ECO:0000256" key="10">
    <source>
        <dbReference type="ARBA" id="ARBA00033137"/>
    </source>
</evidence>
<gene>
    <name evidence="13" type="ORF">CYJ32_00810</name>
</gene>
<keyword evidence="12" id="KW-0479">Metal-binding</keyword>
<feature type="binding site" evidence="12">
    <location>
        <position position="86"/>
    </location>
    <ligand>
        <name>Mg(2+)</name>
        <dbReference type="ChEBI" id="CHEBI:18420"/>
        <label>2</label>
    </ligand>
</feature>
<evidence type="ECO:0000256" key="8">
    <source>
        <dbReference type="ARBA" id="ARBA00023935"/>
    </source>
</evidence>
<feature type="binding site" evidence="12">
    <location>
        <position position="68"/>
    </location>
    <ligand>
        <name>Mg(2+)</name>
        <dbReference type="ChEBI" id="CHEBI:18420"/>
        <label>1</label>
    </ligand>
</feature>
<keyword evidence="12" id="KW-0594">Phospholipid biosynthesis</keyword>
<feature type="binding site" evidence="12">
    <location>
        <position position="65"/>
    </location>
    <ligand>
        <name>Mg(2+)</name>
        <dbReference type="ChEBI" id="CHEBI:18420"/>
        <label>1</label>
    </ligand>
</feature>
<feature type="transmembrane region" description="Helical" evidence="12">
    <location>
        <begin position="157"/>
        <end position="190"/>
    </location>
</feature>
<evidence type="ECO:0000256" key="5">
    <source>
        <dbReference type="ARBA" id="ARBA00022692"/>
    </source>
</evidence>
<comment type="similarity">
    <text evidence="3 12">Belongs to the CDP-alcohol phosphatidyltransferase class-I family.</text>
</comment>
<dbReference type="Pfam" id="PF01066">
    <property type="entry name" value="CDP-OH_P_transf"/>
    <property type="match status" value="1"/>
</dbReference>
<protein>
    <recommendedName>
        <fullName evidence="9 12">Phosphatidylinositol phosphate synthase</fullName>
        <shortName evidence="12">PIP synthase</shortName>
        <ecNumber evidence="12">2.7.8.-</ecNumber>
    </recommendedName>
    <alternativeName>
        <fullName evidence="10 12">CDP-diacylglycerol--D-myo-inositol-3-phosphate 3-phosphatidyltransferase</fullName>
    </alternativeName>
</protein>
<evidence type="ECO:0000256" key="7">
    <source>
        <dbReference type="ARBA" id="ARBA00023136"/>
    </source>
</evidence>
<comment type="caution">
    <text evidence="12">Lacks conserved residue(s) required for the propagation of feature annotation.</text>
</comment>
<comment type="catalytic activity">
    <reaction evidence="8 12">
        <text>1,2-di-(9Z-octadecenoyl)-sn-glycero-3-cytidine-5'-diphosphate + 1D-myo-inositol 3-phosphate = 1,2-di-(9Z-octadecenoyl)-sn-glycero-3-phospho-(1D-myo-inositol-3-phosphate) + CMP + H(+)</text>
        <dbReference type="Rhea" id="RHEA:61216"/>
        <dbReference type="ChEBI" id="CHEBI:15378"/>
        <dbReference type="ChEBI" id="CHEBI:58401"/>
        <dbReference type="ChEBI" id="CHEBI:60377"/>
        <dbReference type="ChEBI" id="CHEBI:85356"/>
        <dbReference type="ChEBI" id="CHEBI:144472"/>
    </reaction>
</comment>
<feature type="binding site" evidence="12">
    <location>
        <begin position="28"/>
        <end position="31"/>
    </location>
    <ligand>
        <name>a CDP-1,2-diacyl-sn-glycerol</name>
        <dbReference type="ChEBI" id="CHEBI:58332"/>
    </ligand>
</feature>
<keyword evidence="12" id="KW-1208">Phospholipid metabolism</keyword>
<evidence type="ECO:0000256" key="12">
    <source>
        <dbReference type="HAMAP-Rule" id="MF_02241"/>
    </source>
</evidence>
<feature type="transmembrane region" description="Helical" evidence="12">
    <location>
        <begin position="113"/>
        <end position="136"/>
    </location>
</feature>
<dbReference type="GO" id="GO:0012505">
    <property type="term" value="C:endomembrane system"/>
    <property type="evidence" value="ECO:0007669"/>
    <property type="project" value="UniProtKB-SubCell"/>
</dbReference>
<comment type="pathway">
    <text evidence="2 12">Phospholipid metabolism; phosphatidylinositol phosphate biosynthesis.</text>
</comment>
<dbReference type="HAMAP" id="MF_02241">
    <property type="entry name" value="PIP_synthase"/>
    <property type="match status" value="1"/>
</dbReference>
<feature type="transmembrane region" description="Helical" evidence="12">
    <location>
        <begin position="49"/>
        <end position="67"/>
    </location>
</feature>
<comment type="cofactor">
    <cofactor evidence="12">
        <name>Mg(2+)</name>
        <dbReference type="ChEBI" id="CHEBI:18420"/>
    </cofactor>
    <text evidence="12">Contains a di-nuclear catalytic Mg(2+) center.</text>
</comment>
<comment type="subcellular location">
    <subcellularLocation>
        <location evidence="12">Cell membrane</location>
        <topology evidence="12">Multi-pass membrane protein</topology>
    </subcellularLocation>
    <subcellularLocation>
        <location evidence="1">Endomembrane system</location>
        <topology evidence="1">Multi-pass membrane protein</topology>
    </subcellularLocation>
</comment>
<dbReference type="AlphaFoldDB" id="A0A2I1M7B3"/>
<organism evidence="13 14">
    <name type="scientific">Alloscardovia omnicolens</name>
    <dbReference type="NCBI Taxonomy" id="419015"/>
    <lineage>
        <taxon>Bacteria</taxon>
        <taxon>Bacillati</taxon>
        <taxon>Actinomycetota</taxon>
        <taxon>Actinomycetes</taxon>
        <taxon>Bifidobacteriales</taxon>
        <taxon>Bifidobacteriaceae</taxon>
        <taxon>Alloscardovia</taxon>
    </lineage>
</organism>
<keyword evidence="12" id="KW-1003">Cell membrane</keyword>
<evidence type="ECO:0000256" key="3">
    <source>
        <dbReference type="ARBA" id="ARBA00010441"/>
    </source>
</evidence>
<sequence>MLENLRSPLKKIIEPLAAALVRAHISANAVTVAGSVLTIVVAICTGMSGYLFAGAAVLTVLVLFDSLDGSVAALSGGGTAFGAFLDSTLDRIADWVLLLAVILYFALHTPIDNAWTIIGIISALTAMLTSFVTPYARARAEAVGFEAKNGIATRADRITIILIALALRGLGAPVAVLALAMLLLTVLGIITVFQRIATVYKQSVHSV</sequence>
<accession>A0A2I1M7B3</accession>
<evidence type="ECO:0000313" key="13">
    <source>
        <dbReference type="EMBL" id="PKZ16014.1"/>
    </source>
</evidence>
<keyword evidence="12" id="KW-0443">Lipid metabolism</keyword>
<dbReference type="InterPro" id="IPR044268">
    <property type="entry name" value="PIP_synthase_PgsA1"/>
</dbReference>
<keyword evidence="12" id="KW-0460">Magnesium</keyword>
<dbReference type="UniPathway" id="UPA00220"/>
<dbReference type="RefSeq" id="WP_101541142.1">
    <property type="nucleotide sequence ID" value="NZ_CAUPEW010000001.1"/>
</dbReference>
<keyword evidence="6 12" id="KW-1133">Transmembrane helix</keyword>
<evidence type="ECO:0000256" key="4">
    <source>
        <dbReference type="ARBA" id="ARBA00011738"/>
    </source>
</evidence>
<feature type="transmembrane region" description="Helical" evidence="12">
    <location>
        <begin position="88"/>
        <end position="107"/>
    </location>
</feature>
<comment type="subunit">
    <text evidence="4 12">Homodimer.</text>
</comment>
<evidence type="ECO:0000256" key="9">
    <source>
        <dbReference type="ARBA" id="ARBA00024082"/>
    </source>
</evidence>
<dbReference type="GO" id="GO:0000287">
    <property type="term" value="F:magnesium ion binding"/>
    <property type="evidence" value="ECO:0007669"/>
    <property type="project" value="UniProtKB-UniRule"/>
</dbReference>
<dbReference type="GO" id="GO:0016780">
    <property type="term" value="F:phosphotransferase activity, for other substituted phosphate groups"/>
    <property type="evidence" value="ECO:0007669"/>
    <property type="project" value="UniProtKB-UniRule"/>
</dbReference>
<dbReference type="EC" id="2.7.8.-" evidence="12"/>
<dbReference type="NCBIfam" id="NF045883">
    <property type="entry name" value="PIPSynth"/>
    <property type="match status" value="1"/>
</dbReference>
<keyword evidence="7 12" id="KW-0472">Membrane</keyword>
<dbReference type="GO" id="GO:0008654">
    <property type="term" value="P:phospholipid biosynthetic process"/>
    <property type="evidence" value="ECO:0007669"/>
    <property type="project" value="UniProtKB-UniRule"/>
</dbReference>
<keyword evidence="5 12" id="KW-0812">Transmembrane</keyword>
<proteinExistence type="inferred from homology"/>
<dbReference type="InterPro" id="IPR000462">
    <property type="entry name" value="CDP-OH_P_trans"/>
</dbReference>
<feature type="binding site" evidence="12">
    <location>
        <position position="90"/>
    </location>
    <ligand>
        <name>Mg(2+)</name>
        <dbReference type="ChEBI" id="CHEBI:18420"/>
        <label>2</label>
    </ligand>
</feature>
<dbReference type="Gene3D" id="1.20.120.1760">
    <property type="match status" value="1"/>
</dbReference>
<feature type="binding site" evidence="12">
    <location>
        <position position="79"/>
    </location>
    <ligand>
        <name>a CDP-1,2-diacyl-sn-glycerol</name>
        <dbReference type="ChEBI" id="CHEBI:58332"/>
    </ligand>
</feature>
<dbReference type="InterPro" id="IPR043130">
    <property type="entry name" value="CDP-OH_PTrfase_TM_dom"/>
</dbReference>
<feature type="binding site" evidence="12">
    <location>
        <position position="69"/>
    </location>
    <ligand>
        <name>a CDP-1,2-diacyl-sn-glycerol</name>
        <dbReference type="ChEBI" id="CHEBI:58332"/>
    </ligand>
</feature>
<comment type="function">
    <text evidence="12">Catalyzes the conjugation of the 1'-hydroxyl group of D-myo-inositol-3-phosphate (also named L-myo-inositol-1-phosphate) with a lipid tail of cytidine diphosphate diacylglycerol (CDP-DAG), forming phosphatidylinositol phosphate (PIP) and CMP. PIP is a precursor of phosphatidylinositol (PI) which is an essential lipid required for cell wall formation.</text>
</comment>